<gene>
    <name evidence="1" type="ORF">AMTR_s00058p00203650</name>
</gene>
<keyword evidence="2" id="KW-1185">Reference proteome</keyword>
<organism evidence="1 2">
    <name type="scientific">Amborella trichopoda</name>
    <dbReference type="NCBI Taxonomy" id="13333"/>
    <lineage>
        <taxon>Eukaryota</taxon>
        <taxon>Viridiplantae</taxon>
        <taxon>Streptophyta</taxon>
        <taxon>Embryophyta</taxon>
        <taxon>Tracheophyta</taxon>
        <taxon>Spermatophyta</taxon>
        <taxon>Magnoliopsida</taxon>
        <taxon>Amborellales</taxon>
        <taxon>Amborellaceae</taxon>
        <taxon>Amborella</taxon>
    </lineage>
</organism>
<dbReference type="PANTHER" id="PTHR31009">
    <property type="entry name" value="S-ADENOSYL-L-METHIONINE:CARBOXYL METHYLTRANSFERASE FAMILY PROTEIN"/>
    <property type="match status" value="1"/>
</dbReference>
<name>W1PG85_AMBTC</name>
<reference evidence="2" key="1">
    <citation type="journal article" date="2013" name="Science">
        <title>The Amborella genome and the evolution of flowering plants.</title>
        <authorList>
            <consortium name="Amborella Genome Project"/>
        </authorList>
    </citation>
    <scope>NUCLEOTIDE SEQUENCE [LARGE SCALE GENOMIC DNA]</scope>
</reference>
<dbReference type="HOGENOM" id="CLU_2190658_0_0_1"/>
<evidence type="ECO:0000313" key="1">
    <source>
        <dbReference type="EMBL" id="ERN06684.1"/>
    </source>
</evidence>
<dbReference type="InterPro" id="IPR029063">
    <property type="entry name" value="SAM-dependent_MTases_sf"/>
</dbReference>
<feature type="non-terminal residue" evidence="1">
    <location>
        <position position="1"/>
    </location>
</feature>
<accession>W1PG85</accession>
<proteinExistence type="predicted"/>
<sequence>KRGLEAVKATTEEALMNMLASTHYPKILGMVDLGCSSGPNTFSALTTITRTTFEAYRKLSKPMPEFQLFLNDLPGNDFNSVSRALPSFYETLKEEGGGGETFSIHWLSK</sequence>
<dbReference type="GO" id="GO:0008168">
    <property type="term" value="F:methyltransferase activity"/>
    <property type="evidence" value="ECO:0007669"/>
    <property type="project" value="InterPro"/>
</dbReference>
<dbReference type="InterPro" id="IPR005299">
    <property type="entry name" value="MeTrfase_7"/>
</dbReference>
<dbReference type="AlphaFoldDB" id="W1PG85"/>
<dbReference type="Pfam" id="PF03492">
    <property type="entry name" value="Methyltransf_7"/>
    <property type="match status" value="1"/>
</dbReference>
<dbReference type="Proteomes" id="UP000017836">
    <property type="component" value="Unassembled WGS sequence"/>
</dbReference>
<protein>
    <submittedName>
        <fullName evidence="1">Uncharacterized protein</fullName>
    </submittedName>
</protein>
<dbReference type="SUPFAM" id="SSF53335">
    <property type="entry name" value="S-adenosyl-L-methionine-dependent methyltransferases"/>
    <property type="match status" value="1"/>
</dbReference>
<dbReference type="EMBL" id="KI393888">
    <property type="protein sequence ID" value="ERN06684.1"/>
    <property type="molecule type" value="Genomic_DNA"/>
</dbReference>
<dbReference type="Gene3D" id="3.40.50.150">
    <property type="entry name" value="Vaccinia Virus protein VP39"/>
    <property type="match status" value="1"/>
</dbReference>
<evidence type="ECO:0000313" key="2">
    <source>
        <dbReference type="Proteomes" id="UP000017836"/>
    </source>
</evidence>